<reference evidence="1" key="1">
    <citation type="submission" date="2020-11" db="EMBL/GenBank/DDBJ databases">
        <authorList>
            <consortium name="DOE Joint Genome Institute"/>
            <person name="Ahrendt S."/>
            <person name="Riley R."/>
            <person name="Andreopoulos W."/>
            <person name="Labutti K."/>
            <person name="Pangilinan J."/>
            <person name="Ruiz-Duenas F.J."/>
            <person name="Barrasa J.M."/>
            <person name="Sanchez-Garcia M."/>
            <person name="Camarero S."/>
            <person name="Miyauchi S."/>
            <person name="Serrano A."/>
            <person name="Linde D."/>
            <person name="Babiker R."/>
            <person name="Drula E."/>
            <person name="Ayuso-Fernandez I."/>
            <person name="Pacheco R."/>
            <person name="Padilla G."/>
            <person name="Ferreira P."/>
            <person name="Barriuso J."/>
            <person name="Kellner H."/>
            <person name="Castanera R."/>
            <person name="Alfaro M."/>
            <person name="Ramirez L."/>
            <person name="Pisabarro A.G."/>
            <person name="Kuo A."/>
            <person name="Tritt A."/>
            <person name="Lipzen A."/>
            <person name="He G."/>
            <person name="Yan M."/>
            <person name="Ng V."/>
            <person name="Cullen D."/>
            <person name="Martin F."/>
            <person name="Rosso M.-N."/>
            <person name="Henrissat B."/>
            <person name="Hibbett D."/>
            <person name="Martinez A.T."/>
            <person name="Grigoriev I.V."/>
        </authorList>
    </citation>
    <scope>NUCLEOTIDE SEQUENCE</scope>
    <source>
        <strain evidence="1">AH 40177</strain>
    </source>
</reference>
<dbReference type="EMBL" id="JADNRY010000120">
    <property type="protein sequence ID" value="KAF9064581.1"/>
    <property type="molecule type" value="Genomic_DNA"/>
</dbReference>
<dbReference type="OrthoDB" id="2339190at2759"/>
<name>A0A9P5PG05_9AGAR</name>
<evidence type="ECO:0000313" key="2">
    <source>
        <dbReference type="Proteomes" id="UP000772434"/>
    </source>
</evidence>
<organism evidence="1 2">
    <name type="scientific">Rhodocollybia butyracea</name>
    <dbReference type="NCBI Taxonomy" id="206335"/>
    <lineage>
        <taxon>Eukaryota</taxon>
        <taxon>Fungi</taxon>
        <taxon>Dikarya</taxon>
        <taxon>Basidiomycota</taxon>
        <taxon>Agaricomycotina</taxon>
        <taxon>Agaricomycetes</taxon>
        <taxon>Agaricomycetidae</taxon>
        <taxon>Agaricales</taxon>
        <taxon>Marasmiineae</taxon>
        <taxon>Omphalotaceae</taxon>
        <taxon>Rhodocollybia</taxon>
    </lineage>
</organism>
<proteinExistence type="predicted"/>
<comment type="caution">
    <text evidence="1">The sequence shown here is derived from an EMBL/GenBank/DDBJ whole genome shotgun (WGS) entry which is preliminary data.</text>
</comment>
<keyword evidence="2" id="KW-1185">Reference proteome</keyword>
<sequence length="120" mass="13122">MLLSRTVFDPPVTSPNASTVWTVGETVTATWDTSSLPPANEIPNVFGELTLGFDPVGTDSENPILSMCLASGFLLSAGNVSFVVPSVETRNDYLVICKFLVDSRSGKHYLQLVQSVWRQW</sequence>
<accession>A0A9P5PG05</accession>
<dbReference type="Proteomes" id="UP000772434">
    <property type="component" value="Unassembled WGS sequence"/>
</dbReference>
<dbReference type="AlphaFoldDB" id="A0A9P5PG05"/>
<protein>
    <submittedName>
        <fullName evidence="1">Uncharacterized protein</fullName>
    </submittedName>
</protein>
<gene>
    <name evidence="1" type="ORF">BDP27DRAFT_1230327</name>
</gene>
<evidence type="ECO:0000313" key="1">
    <source>
        <dbReference type="EMBL" id="KAF9064581.1"/>
    </source>
</evidence>